<evidence type="ECO:0000256" key="10">
    <source>
        <dbReference type="ARBA" id="ARBA00023128"/>
    </source>
</evidence>
<name>A0A1G4JKM3_9SACH</name>
<evidence type="ECO:0000256" key="5">
    <source>
        <dbReference type="ARBA" id="ARBA00022792"/>
    </source>
</evidence>
<proteinExistence type="inferred from homology"/>
<dbReference type="AlphaFoldDB" id="A0A1G4JKM3"/>
<evidence type="ECO:0000256" key="7">
    <source>
        <dbReference type="ARBA" id="ARBA00022946"/>
    </source>
</evidence>
<evidence type="ECO:0000256" key="9">
    <source>
        <dbReference type="ARBA" id="ARBA00023065"/>
    </source>
</evidence>
<keyword evidence="9 14" id="KW-0406">Ion transport</keyword>
<protein>
    <recommendedName>
        <fullName evidence="14">Magnesium transporter</fullName>
    </recommendedName>
</protein>
<comment type="subunit">
    <text evidence="13">Homopentamer. Forms homooligomers. Interacts with MFM1.</text>
</comment>
<evidence type="ECO:0000256" key="2">
    <source>
        <dbReference type="ARBA" id="ARBA00009765"/>
    </source>
</evidence>
<keyword evidence="5 14" id="KW-0999">Mitochondrion inner membrane</keyword>
<evidence type="ECO:0000256" key="8">
    <source>
        <dbReference type="ARBA" id="ARBA00022989"/>
    </source>
</evidence>
<evidence type="ECO:0000256" key="1">
    <source>
        <dbReference type="ARBA" id="ARBA00004448"/>
    </source>
</evidence>
<gene>
    <name evidence="15" type="ORF">LADA_0F07602G</name>
</gene>
<dbReference type="SUPFAM" id="SSF144083">
    <property type="entry name" value="Magnesium transport protein CorA, transmembrane region"/>
    <property type="match status" value="1"/>
</dbReference>
<keyword evidence="10" id="KW-0496">Mitochondrion</keyword>
<evidence type="ECO:0000256" key="14">
    <source>
        <dbReference type="RuleBase" id="RU366042"/>
    </source>
</evidence>
<sequence>MLRLFNRLLNVLAGCVINTILSGLFFYCLWSNHTFACALAKREFSPIHDTRRQSMILRLHGSFRYPVKLFCPLKRCYSQLLPEQNPQILTLKPITPNDAFVSCTVFNNQGAVSAVSRKFPKWSFLQDHYLYPRDLRKIDATAVDVIPSIMVKPTCMLINLLHIKAMIQKDSVYVFDTSNSEAAMKLGVLMYDLESKLAPGAGSHLAQLYEHRALESILMNVMTSLETEYKMHYSICGIILDDLEDEINRDKLRDLLIKSKNLSSFYKKSLLIRDVLDELLESDEDLAGMYLGIHKTEHDDFADLEMLLETYYKQCDEYVQQAETLIQNIKSTEEIVNIILDANRNALMLFELKVTIYTLGFTIATLVPAFYGMNLKNFIEESTWGFGSIVGFSVLAALVVTWTNFKALRSVKRLTMMNNHSGHSSAKHVANAGAAIDSEVPTAMKRWRSALRTFWRGNSYPVRNSKQRDMIWKWLVEGKR</sequence>
<comment type="function">
    <text evidence="12">High-conductance magnesium-selective channel that mediates the influx of magnesium into the mitochondrial matrix. Essential for the splicing of mRNA group II introns in mitochondria by affecting mitochondrial magnesium concentrations, which are critical for group II intron splicing. It also suppresses a variety of mitochondrial intron mutations and its absence may disturb the assembly of mitochondrial membrane complexes.</text>
</comment>
<evidence type="ECO:0000256" key="4">
    <source>
        <dbReference type="ARBA" id="ARBA00022692"/>
    </source>
</evidence>
<evidence type="ECO:0000313" key="16">
    <source>
        <dbReference type="Proteomes" id="UP000190274"/>
    </source>
</evidence>
<keyword evidence="4 14" id="KW-0812">Transmembrane</keyword>
<organism evidence="15 16">
    <name type="scientific">Lachancea dasiensis</name>
    <dbReference type="NCBI Taxonomy" id="1072105"/>
    <lineage>
        <taxon>Eukaryota</taxon>
        <taxon>Fungi</taxon>
        <taxon>Dikarya</taxon>
        <taxon>Ascomycota</taxon>
        <taxon>Saccharomycotina</taxon>
        <taxon>Saccharomycetes</taxon>
        <taxon>Saccharomycetales</taxon>
        <taxon>Saccharomycetaceae</taxon>
        <taxon>Lachancea</taxon>
    </lineage>
</organism>
<dbReference type="FunFam" id="1.20.58.340:FF:000005">
    <property type="entry name" value="Inner membrane magnesium transporter MRS2"/>
    <property type="match status" value="1"/>
</dbReference>
<keyword evidence="6 14" id="KW-0460">Magnesium</keyword>
<dbReference type="GO" id="GO:1901612">
    <property type="term" value="F:cardiolipin binding"/>
    <property type="evidence" value="ECO:0007669"/>
    <property type="project" value="EnsemblFungi"/>
</dbReference>
<evidence type="ECO:0000256" key="12">
    <source>
        <dbReference type="ARBA" id="ARBA00046105"/>
    </source>
</evidence>
<dbReference type="Proteomes" id="UP000190274">
    <property type="component" value="Chromosome F"/>
</dbReference>
<comment type="subcellular location">
    <subcellularLocation>
        <location evidence="1 14">Mitochondrion inner membrane</location>
        <topology evidence="1 14">Multi-pass membrane protein</topology>
    </subcellularLocation>
</comment>
<accession>A0A1G4JKM3</accession>
<dbReference type="GO" id="GO:0005743">
    <property type="term" value="C:mitochondrial inner membrane"/>
    <property type="evidence" value="ECO:0007669"/>
    <property type="project" value="UniProtKB-SubCell"/>
</dbReference>
<keyword evidence="8 14" id="KW-1133">Transmembrane helix</keyword>
<dbReference type="OrthoDB" id="10251508at2759"/>
<dbReference type="Gene3D" id="2.40.128.330">
    <property type="match status" value="1"/>
</dbReference>
<comment type="similarity">
    <text evidence="2 14">Belongs to the CorA metal ion transporter (MIT) (TC 1.A.35) family.</text>
</comment>
<comment type="caution">
    <text evidence="14">Lacks conserved residue(s) required for the propagation of feature annotation.</text>
</comment>
<keyword evidence="16" id="KW-1185">Reference proteome</keyword>
<feature type="transmembrane region" description="Helical" evidence="14">
    <location>
        <begin position="354"/>
        <end position="372"/>
    </location>
</feature>
<feature type="transmembrane region" description="Helical" evidence="14">
    <location>
        <begin position="6"/>
        <end position="30"/>
    </location>
</feature>
<dbReference type="Pfam" id="PF22099">
    <property type="entry name" value="MRS2-like"/>
    <property type="match status" value="1"/>
</dbReference>
<feature type="transmembrane region" description="Helical" evidence="14">
    <location>
        <begin position="384"/>
        <end position="405"/>
    </location>
</feature>
<keyword evidence="11 14" id="KW-0472">Membrane</keyword>
<dbReference type="PANTHER" id="PTHR13890:SF27">
    <property type="entry name" value="MAGNESIUM TRANSPORTER MRS2, MITOCHONDRIAL"/>
    <property type="match status" value="1"/>
</dbReference>
<dbReference type="EMBL" id="LT598458">
    <property type="protein sequence ID" value="SCU91011.1"/>
    <property type="molecule type" value="Genomic_DNA"/>
</dbReference>
<dbReference type="Gene3D" id="1.20.58.340">
    <property type="entry name" value="Magnesium transport protein CorA, transmembrane region"/>
    <property type="match status" value="1"/>
</dbReference>
<dbReference type="PANTHER" id="PTHR13890">
    <property type="entry name" value="RNA SPLICING PROTEIN MRS2, MITOCHONDRIAL"/>
    <property type="match status" value="1"/>
</dbReference>
<dbReference type="GO" id="GO:0045016">
    <property type="term" value="P:mitochondrial magnesium ion transmembrane transport"/>
    <property type="evidence" value="ECO:0007669"/>
    <property type="project" value="EnsemblFungi"/>
</dbReference>
<keyword evidence="7" id="KW-0809">Transit peptide</keyword>
<dbReference type="GO" id="GO:0015095">
    <property type="term" value="F:magnesium ion transmembrane transporter activity"/>
    <property type="evidence" value="ECO:0007669"/>
    <property type="project" value="EnsemblFungi"/>
</dbReference>
<dbReference type="InterPro" id="IPR045863">
    <property type="entry name" value="CorA_TM1_TM2"/>
</dbReference>
<evidence type="ECO:0000256" key="13">
    <source>
        <dbReference type="ARBA" id="ARBA00046701"/>
    </source>
</evidence>
<dbReference type="FunFam" id="2.40.128.330:FF:000005">
    <property type="entry name" value="Magnesium transporter MRS2, mitochondrial"/>
    <property type="match status" value="1"/>
</dbReference>
<evidence type="ECO:0000313" key="15">
    <source>
        <dbReference type="EMBL" id="SCU91011.1"/>
    </source>
</evidence>
<dbReference type="InterPro" id="IPR039204">
    <property type="entry name" value="MRS2-like"/>
</dbReference>
<keyword evidence="3 14" id="KW-0813">Transport</keyword>
<evidence type="ECO:0000256" key="6">
    <source>
        <dbReference type="ARBA" id="ARBA00022842"/>
    </source>
</evidence>
<reference evidence="15 16" key="1">
    <citation type="submission" date="2016-03" db="EMBL/GenBank/DDBJ databases">
        <authorList>
            <person name="Devillers H."/>
        </authorList>
    </citation>
    <scope>NUCLEOTIDE SEQUENCE [LARGE SCALE GENOMIC DNA]</scope>
    <source>
        <strain evidence="15">CBS 10888</strain>
    </source>
</reference>
<evidence type="ECO:0000256" key="3">
    <source>
        <dbReference type="ARBA" id="ARBA00022448"/>
    </source>
</evidence>
<dbReference type="CDD" id="cd12823">
    <property type="entry name" value="Mrs2_Mfm1p-like"/>
    <property type="match status" value="1"/>
</dbReference>
<evidence type="ECO:0000256" key="11">
    <source>
        <dbReference type="ARBA" id="ARBA00023136"/>
    </source>
</evidence>